<evidence type="ECO:0000256" key="1">
    <source>
        <dbReference type="SAM" id="SignalP"/>
    </source>
</evidence>
<organism evidence="2 3">
    <name type="scientific">Ephemerocybe angulata</name>
    <dbReference type="NCBI Taxonomy" id="980116"/>
    <lineage>
        <taxon>Eukaryota</taxon>
        <taxon>Fungi</taxon>
        <taxon>Dikarya</taxon>
        <taxon>Basidiomycota</taxon>
        <taxon>Agaricomycotina</taxon>
        <taxon>Agaricomycetes</taxon>
        <taxon>Agaricomycetidae</taxon>
        <taxon>Agaricales</taxon>
        <taxon>Agaricineae</taxon>
        <taxon>Psathyrellaceae</taxon>
        <taxon>Ephemerocybe</taxon>
    </lineage>
</organism>
<dbReference type="OrthoDB" id="10433731at2759"/>
<reference evidence="2 3" key="1">
    <citation type="journal article" date="2020" name="ISME J.">
        <title>Uncovering the hidden diversity of litter-decomposition mechanisms in mushroom-forming fungi.</title>
        <authorList>
            <person name="Floudas D."/>
            <person name="Bentzer J."/>
            <person name="Ahren D."/>
            <person name="Johansson T."/>
            <person name="Persson P."/>
            <person name="Tunlid A."/>
        </authorList>
    </citation>
    <scope>NUCLEOTIDE SEQUENCE [LARGE SCALE GENOMIC DNA]</scope>
    <source>
        <strain evidence="2 3">CBS 175.51</strain>
    </source>
</reference>
<keyword evidence="3" id="KW-1185">Reference proteome</keyword>
<dbReference type="EMBL" id="JAACJK010000006">
    <property type="protein sequence ID" value="KAF5339737.1"/>
    <property type="molecule type" value="Genomic_DNA"/>
</dbReference>
<gene>
    <name evidence="2" type="ORF">D9611_009166</name>
</gene>
<evidence type="ECO:0000313" key="3">
    <source>
        <dbReference type="Proteomes" id="UP000541558"/>
    </source>
</evidence>
<keyword evidence="1" id="KW-0732">Signal</keyword>
<protein>
    <submittedName>
        <fullName evidence="2">Uncharacterized protein</fullName>
    </submittedName>
</protein>
<feature type="signal peptide" evidence="1">
    <location>
        <begin position="1"/>
        <end position="20"/>
    </location>
</feature>
<sequence>MVYITKPVMVAALVIAPAIAAPVSQFADDKLYSRKEPKKSNIGPSIIRAGVLAGGLTVPAVGKFLRDDSDLDARESLDNSDTLYARKEPKKSNIGPSIIRAGILAGGLTVPAAGKFLRSYEDFDVRDSLDDELIARKEPKKPTIGPSIIRAGVLAGGLTVPAVGKVLRDLESAGYYGRGFDEEDAMEVREIMERLEMYEHDIRMALDELD</sequence>
<name>A0A8H5CDE0_9AGAR</name>
<evidence type="ECO:0000313" key="2">
    <source>
        <dbReference type="EMBL" id="KAF5339737.1"/>
    </source>
</evidence>
<proteinExistence type="predicted"/>
<feature type="chain" id="PRO_5034487723" evidence="1">
    <location>
        <begin position="21"/>
        <end position="210"/>
    </location>
</feature>
<accession>A0A8H5CDE0</accession>
<comment type="caution">
    <text evidence="2">The sequence shown here is derived from an EMBL/GenBank/DDBJ whole genome shotgun (WGS) entry which is preliminary data.</text>
</comment>
<dbReference type="AlphaFoldDB" id="A0A8H5CDE0"/>
<dbReference type="Proteomes" id="UP000541558">
    <property type="component" value="Unassembled WGS sequence"/>
</dbReference>